<dbReference type="Pfam" id="PF21012">
    <property type="entry name" value="DUF6850"/>
    <property type="match status" value="1"/>
</dbReference>
<dbReference type="EMBL" id="NPJF01000024">
    <property type="protein sequence ID" value="OYP56174.1"/>
    <property type="molecule type" value="Genomic_DNA"/>
</dbReference>
<organism evidence="3 4">
    <name type="scientific">Segatella bryantii</name>
    <name type="common">Prevotella bryantii</name>
    <dbReference type="NCBI Taxonomy" id="77095"/>
    <lineage>
        <taxon>Bacteria</taxon>
        <taxon>Pseudomonadati</taxon>
        <taxon>Bacteroidota</taxon>
        <taxon>Bacteroidia</taxon>
        <taxon>Bacteroidales</taxon>
        <taxon>Prevotellaceae</taxon>
        <taxon>Segatella</taxon>
    </lineage>
</organism>
<dbReference type="RefSeq" id="WP_094448194.1">
    <property type="nucleotide sequence ID" value="NZ_JAVIXB010000003.1"/>
</dbReference>
<evidence type="ECO:0000313" key="3">
    <source>
        <dbReference type="EMBL" id="OYP56174.1"/>
    </source>
</evidence>
<evidence type="ECO:0000256" key="1">
    <source>
        <dbReference type="SAM" id="SignalP"/>
    </source>
</evidence>
<dbReference type="InterPro" id="IPR049236">
    <property type="entry name" value="DUF6850"/>
</dbReference>
<protein>
    <recommendedName>
        <fullName evidence="2">DUF6850 domain-containing protein</fullName>
    </recommendedName>
</protein>
<accession>A0ABX4EIU5</accession>
<dbReference type="Proteomes" id="UP000216189">
    <property type="component" value="Unassembled WGS sequence"/>
</dbReference>
<feature type="chain" id="PRO_5045343403" description="DUF6850 domain-containing protein" evidence="1">
    <location>
        <begin position="22"/>
        <end position="515"/>
    </location>
</feature>
<comment type="caution">
    <text evidence="3">The sequence shown here is derived from an EMBL/GenBank/DDBJ whole genome shotgun (WGS) entry which is preliminary data.</text>
</comment>
<evidence type="ECO:0000313" key="4">
    <source>
        <dbReference type="Proteomes" id="UP000216189"/>
    </source>
</evidence>
<keyword evidence="1" id="KW-0732">Signal</keyword>
<reference evidence="3 4" key="1">
    <citation type="submission" date="2017-08" db="EMBL/GenBank/DDBJ databases">
        <title>Comparative genomics of non-oral Prevotella species.</title>
        <authorList>
            <person name="Accetto T."/>
            <person name="Nograsek B."/>
            <person name="Avgustin G."/>
        </authorList>
    </citation>
    <scope>NUCLEOTIDE SEQUENCE [LARGE SCALE GENOMIC DNA]</scope>
    <source>
        <strain evidence="3 4">TC1-1</strain>
    </source>
</reference>
<feature type="domain" description="DUF6850" evidence="2">
    <location>
        <begin position="46"/>
        <end position="514"/>
    </location>
</feature>
<keyword evidence="4" id="KW-1185">Reference proteome</keyword>
<sequence>MMNKKIYTLTFALLASVTSMAQNNLTDEGQYRYYDATQLWRNTDNAASLTLDSTSNRGKAEFYMSHVSGTYHRVQEGNQTNTLQFYTERYQKIGNYLYGYGKFDFNMGRTKQRAWSDVMRTYFSNPFLVGSDKAGKYDFQNFNLSAHVGTIDFNGWRFGMSLDYNLGDLSRLRDPRSRSRKLEYQLTPSVSYTIGNHTLGVSGYYNRYKESQPSLTTVQEDPSLYYYQMTGLEAATGTLKGWTGYSREYVNHKFGGELSYGFHSNSYTQVTSVSISRGAESIFEQYKREPGKYYEYNYKVNTQHRIYRTQTIHQIDAQAVFSQDYADEYRPKLIITIDSIHGYTSNQYINQFTYKKRYQLKSADVSLHYRANRLEGNSIKSYIGLQAGFTSINQKHLLPTSTFKYQSTDLLAEYGIALLSNHQLWIDAQAGYHFSNQAKLNLADATGTYAQSVLIQDLAYYGANYFKGKLQITWQMPITIKGYRSIWYVKGYANTIQAQHSLNTTTYGFTIGMFN</sequence>
<feature type="signal peptide" evidence="1">
    <location>
        <begin position="1"/>
        <end position="21"/>
    </location>
</feature>
<proteinExistence type="predicted"/>
<gene>
    <name evidence="3" type="ORF">CIK91_03940</name>
</gene>
<name>A0ABX4EIU5_SEGBR</name>
<evidence type="ECO:0000259" key="2">
    <source>
        <dbReference type="Pfam" id="PF21012"/>
    </source>
</evidence>